<dbReference type="PANTHER" id="PTHR34406:SF1">
    <property type="entry name" value="PROTEIN YCEI"/>
    <property type="match status" value="1"/>
</dbReference>
<proteinExistence type="predicted"/>
<protein>
    <recommendedName>
        <fullName evidence="1">Lipid/polyisoprenoid-binding YceI-like domain-containing protein</fullName>
    </recommendedName>
</protein>
<evidence type="ECO:0000259" key="1">
    <source>
        <dbReference type="SMART" id="SM00867"/>
    </source>
</evidence>
<dbReference type="Pfam" id="PF04264">
    <property type="entry name" value="YceI"/>
    <property type="match status" value="1"/>
</dbReference>
<dbReference type="InterPro" id="IPR007372">
    <property type="entry name" value="Lipid/polyisoprenoid-bd_YceI"/>
</dbReference>
<dbReference type="PANTHER" id="PTHR34406">
    <property type="entry name" value="PROTEIN YCEI"/>
    <property type="match status" value="1"/>
</dbReference>
<dbReference type="OrthoDB" id="9811006at2"/>
<comment type="caution">
    <text evidence="2">The sequence shown here is derived from an EMBL/GenBank/DDBJ whole genome shotgun (WGS) entry which is preliminary data.</text>
</comment>
<dbReference type="AlphaFoldDB" id="A0A1V9EPY9"/>
<accession>A0A1V9EPY9</accession>
<evidence type="ECO:0000313" key="2">
    <source>
        <dbReference type="EMBL" id="OQP48092.1"/>
    </source>
</evidence>
<evidence type="ECO:0000313" key="3">
    <source>
        <dbReference type="Proteomes" id="UP000192610"/>
    </source>
</evidence>
<sequence>MEEINKLKWHIDPGHSNIRFAVRHLQISMVEGQFLEFEGGATSSDESFLDGAFNISLVANSITTKNDIRDQNIRSANFLEVETYPNITFSGENLSKAVGSHFQLQGQITIKKTTLPITLGVEYFGASDDFSGNRKAGFQVTGTIPRFEFDVSFQRIIGGNVLDVGLNVEVVCNIELMKTVLTP</sequence>
<keyword evidence="3" id="KW-1185">Reference proteome</keyword>
<dbReference type="SMART" id="SM00867">
    <property type="entry name" value="YceI"/>
    <property type="match status" value="1"/>
</dbReference>
<dbReference type="STRING" id="354355.SAMN05660816_02427"/>
<dbReference type="SUPFAM" id="SSF101874">
    <property type="entry name" value="YceI-like"/>
    <property type="match status" value="1"/>
</dbReference>
<dbReference type="RefSeq" id="WP_081200631.1">
    <property type="nucleotide sequence ID" value="NZ_FOCZ01000004.1"/>
</dbReference>
<feature type="domain" description="Lipid/polyisoprenoid-binding YceI-like" evidence="1">
    <location>
        <begin position="8"/>
        <end position="177"/>
    </location>
</feature>
<gene>
    <name evidence="2" type="ORF">A4H97_30130</name>
</gene>
<organism evidence="2 3">
    <name type="scientific">Niastella yeongjuensis</name>
    <dbReference type="NCBI Taxonomy" id="354355"/>
    <lineage>
        <taxon>Bacteria</taxon>
        <taxon>Pseudomonadati</taxon>
        <taxon>Bacteroidota</taxon>
        <taxon>Chitinophagia</taxon>
        <taxon>Chitinophagales</taxon>
        <taxon>Chitinophagaceae</taxon>
        <taxon>Niastella</taxon>
    </lineage>
</organism>
<dbReference type="Proteomes" id="UP000192610">
    <property type="component" value="Unassembled WGS sequence"/>
</dbReference>
<dbReference type="Gene3D" id="2.40.128.110">
    <property type="entry name" value="Lipid/polyisoprenoid-binding, YceI-like"/>
    <property type="match status" value="1"/>
</dbReference>
<name>A0A1V9EPY9_9BACT</name>
<dbReference type="InterPro" id="IPR036761">
    <property type="entry name" value="TTHA0802/YceI-like_sf"/>
</dbReference>
<dbReference type="EMBL" id="LVXG01000018">
    <property type="protein sequence ID" value="OQP48092.1"/>
    <property type="molecule type" value="Genomic_DNA"/>
</dbReference>
<reference evidence="3" key="1">
    <citation type="submission" date="2016-04" db="EMBL/GenBank/DDBJ databases">
        <authorList>
            <person name="Chen L."/>
            <person name="Zhuang W."/>
            <person name="Wang G."/>
        </authorList>
    </citation>
    <scope>NUCLEOTIDE SEQUENCE [LARGE SCALE GENOMIC DNA]</scope>
    <source>
        <strain evidence="3">17621</strain>
    </source>
</reference>